<evidence type="ECO:0000313" key="5">
    <source>
        <dbReference type="Proteomes" id="UP001501195"/>
    </source>
</evidence>
<dbReference type="PIRSF" id="PIRSF016184">
    <property type="entry name" value="PhzC_PhzF"/>
    <property type="match status" value="1"/>
</dbReference>
<dbReference type="EMBL" id="BAABIL010000138">
    <property type="protein sequence ID" value="GAA4971006.1"/>
    <property type="molecule type" value="Genomic_DNA"/>
</dbReference>
<dbReference type="PANTHER" id="PTHR13774:SF39">
    <property type="entry name" value="BIOSYNTHESIS PROTEIN, PUTATIVE-RELATED"/>
    <property type="match status" value="1"/>
</dbReference>
<dbReference type="GO" id="GO:0016853">
    <property type="term" value="F:isomerase activity"/>
    <property type="evidence" value="ECO:0007669"/>
    <property type="project" value="UniProtKB-KW"/>
</dbReference>
<keyword evidence="5" id="KW-1185">Reference proteome</keyword>
<dbReference type="Gene3D" id="3.10.310.10">
    <property type="entry name" value="Diaminopimelate Epimerase, Chain A, domain 1"/>
    <property type="match status" value="2"/>
</dbReference>
<evidence type="ECO:0000256" key="3">
    <source>
        <dbReference type="SAM" id="MobiDB-lite"/>
    </source>
</evidence>
<sequence length="316" mass="32155">MDDLRTTADAPATTVPGPAGQDAGAGAVEVLRLSSFAAEPHGGNPAGVVLDARSLSAARMQELAAEVGYSETAFVVDPAVGGDGRRVRVRYFSPAGEVPFCGHATIATAVVLAQRRGAGAFVVDTAVGPVVIDTAVGGRGRVVASFTSVEPAVRDLDAAAAARLLELLGVGRGDLDERWPLREAFAGNWHPVLALRDQAVFDGFTFEPGAVRALMDEQGWAGTVTVVHARGADPSVPGATVVEARNLFPVGDITEDPATGAAAAALAAYLREIGAVEAPARVVVHQGRHVGRPSVLVADVPATGGVTVSGTADPLP</sequence>
<evidence type="ECO:0000313" key="4">
    <source>
        <dbReference type="EMBL" id="GAA4971006.1"/>
    </source>
</evidence>
<accession>A0ABP9HHS1</accession>
<dbReference type="PANTHER" id="PTHR13774">
    <property type="entry name" value="PHENAZINE BIOSYNTHESIS PROTEIN"/>
    <property type="match status" value="1"/>
</dbReference>
<dbReference type="RefSeq" id="WP_345711395.1">
    <property type="nucleotide sequence ID" value="NZ_BAABIL010000138.1"/>
</dbReference>
<dbReference type="Pfam" id="PF02567">
    <property type="entry name" value="PhzC-PhzF"/>
    <property type="match status" value="1"/>
</dbReference>
<protein>
    <submittedName>
        <fullName evidence="4">PhzF family phenazine biosynthesis isomerase</fullName>
    </submittedName>
</protein>
<comment type="similarity">
    <text evidence="1">Belongs to the PhzF family.</text>
</comment>
<keyword evidence="2 4" id="KW-0413">Isomerase</keyword>
<reference evidence="5" key="1">
    <citation type="journal article" date="2019" name="Int. J. Syst. Evol. Microbiol.">
        <title>The Global Catalogue of Microorganisms (GCM) 10K type strain sequencing project: providing services to taxonomists for standard genome sequencing and annotation.</title>
        <authorList>
            <consortium name="The Broad Institute Genomics Platform"/>
            <consortium name="The Broad Institute Genome Sequencing Center for Infectious Disease"/>
            <person name="Wu L."/>
            <person name="Ma J."/>
        </authorList>
    </citation>
    <scope>NUCLEOTIDE SEQUENCE [LARGE SCALE GENOMIC DNA]</scope>
    <source>
        <strain evidence="5">JCM 18126</strain>
    </source>
</reference>
<name>A0ABP9HHS1_9ACTN</name>
<evidence type="ECO:0000256" key="1">
    <source>
        <dbReference type="ARBA" id="ARBA00008270"/>
    </source>
</evidence>
<dbReference type="InterPro" id="IPR003719">
    <property type="entry name" value="Phenazine_PhzF-like"/>
</dbReference>
<feature type="region of interest" description="Disordered" evidence="3">
    <location>
        <begin position="1"/>
        <end position="21"/>
    </location>
</feature>
<comment type="caution">
    <text evidence="4">The sequence shown here is derived from an EMBL/GenBank/DDBJ whole genome shotgun (WGS) entry which is preliminary data.</text>
</comment>
<dbReference type="NCBIfam" id="TIGR00654">
    <property type="entry name" value="PhzF_family"/>
    <property type="match status" value="1"/>
</dbReference>
<gene>
    <name evidence="4" type="ORF">GCM10023225_11160</name>
</gene>
<dbReference type="Proteomes" id="UP001501195">
    <property type="component" value="Unassembled WGS sequence"/>
</dbReference>
<proteinExistence type="inferred from homology"/>
<dbReference type="SUPFAM" id="SSF54506">
    <property type="entry name" value="Diaminopimelate epimerase-like"/>
    <property type="match status" value="1"/>
</dbReference>
<organism evidence="4 5">
    <name type="scientific">Kineococcus glutinatus</name>
    <dbReference type="NCBI Taxonomy" id="1070872"/>
    <lineage>
        <taxon>Bacteria</taxon>
        <taxon>Bacillati</taxon>
        <taxon>Actinomycetota</taxon>
        <taxon>Actinomycetes</taxon>
        <taxon>Kineosporiales</taxon>
        <taxon>Kineosporiaceae</taxon>
        <taxon>Kineococcus</taxon>
    </lineage>
</organism>
<evidence type="ECO:0000256" key="2">
    <source>
        <dbReference type="ARBA" id="ARBA00023235"/>
    </source>
</evidence>